<reference evidence="3" key="2">
    <citation type="submission" date="2015-07" db="EMBL/GenBank/DDBJ databases">
        <title>MeaNS - Measles Nucleotide Surveillance Program.</title>
        <authorList>
            <person name="Tran T."/>
            <person name="Druce J."/>
        </authorList>
    </citation>
    <scope>NUCLEOTIDE SEQUENCE</scope>
    <source>
        <strain evidence="3">DSM 9887</strain>
    </source>
</reference>
<sequence>MKRVAIGLMAVTLGLNIFPFHGTLSFLTSEKKQAYSVSTGTNEDVFVTETEQLELRTQVTNRVKVKRTHNADGSSTESTESRTSVQEGVQRISFIPQRDHLELDVENIQVTGMADDEVTVEKVEAIKGEEGIVFRIAHNRNKVDTANKTEKGELLITALGGFYSLKIPLTVHTAYSSSTEVSEEAAPGTPAPSGGTPSGSPAPSDPLPTAETPVPPTDAGTPVDSTDNASGPVPGSSEEPQTDSSATVQPETDSDRRQEPVVEEPVSVEGNDDQGLAKENE</sequence>
<comment type="caution">
    <text evidence="3">The sequence shown here is derived from an EMBL/GenBank/DDBJ whole genome shotgun (WGS) entry which is preliminary data.</text>
</comment>
<accession>A0A0K9YJX5</accession>
<name>A0A0K9YJX5_9BACL</name>
<dbReference type="Proteomes" id="UP000319578">
    <property type="component" value="Unassembled WGS sequence"/>
</dbReference>
<reference evidence="4" key="1">
    <citation type="submission" date="2015-07" db="EMBL/GenBank/DDBJ databases">
        <title>Genome sequencing project for genomic taxonomy and phylogenomics of Bacillus-like bacteria.</title>
        <authorList>
            <person name="Liu B."/>
            <person name="Wang J."/>
            <person name="Zhu Y."/>
            <person name="Liu G."/>
            <person name="Chen Q."/>
            <person name="Chen Z."/>
            <person name="Lan J."/>
            <person name="Che J."/>
            <person name="Ge C."/>
            <person name="Shi H."/>
            <person name="Pan Z."/>
            <person name="Liu X."/>
        </authorList>
    </citation>
    <scope>NUCLEOTIDE SEQUENCE [LARGE SCALE GENOMIC DNA]</scope>
    <source>
        <strain evidence="4">DSM 9887</strain>
    </source>
</reference>
<evidence type="ECO:0000256" key="1">
    <source>
        <dbReference type="SAM" id="MobiDB-lite"/>
    </source>
</evidence>
<feature type="compositionally biased region" description="Low complexity" evidence="1">
    <location>
        <begin position="74"/>
        <end position="84"/>
    </location>
</feature>
<dbReference type="RefSeq" id="WP_049742334.1">
    <property type="nucleotide sequence ID" value="NZ_BJON01000021.1"/>
</dbReference>
<keyword evidence="5" id="KW-1185">Reference proteome</keyword>
<dbReference type="EMBL" id="BJON01000021">
    <property type="protein sequence ID" value="GED71465.1"/>
    <property type="molecule type" value="Genomic_DNA"/>
</dbReference>
<dbReference type="Proteomes" id="UP000036834">
    <property type="component" value="Unassembled WGS sequence"/>
</dbReference>
<proteinExistence type="predicted"/>
<dbReference type="STRING" id="54915.ADS79_31000"/>
<evidence type="ECO:0000313" key="3">
    <source>
        <dbReference type="EMBL" id="KNB68952.1"/>
    </source>
</evidence>
<reference evidence="2 5" key="3">
    <citation type="submission" date="2019-06" db="EMBL/GenBank/DDBJ databases">
        <title>Whole genome shotgun sequence of Brevibacillus reuszeri NBRC 15719.</title>
        <authorList>
            <person name="Hosoyama A."/>
            <person name="Uohara A."/>
            <person name="Ohji S."/>
            <person name="Ichikawa N."/>
        </authorList>
    </citation>
    <scope>NUCLEOTIDE SEQUENCE [LARGE SCALE GENOMIC DNA]</scope>
    <source>
        <strain evidence="2 5">NBRC 15719</strain>
    </source>
</reference>
<feature type="region of interest" description="Disordered" evidence="1">
    <location>
        <begin position="178"/>
        <end position="281"/>
    </location>
</feature>
<dbReference type="AlphaFoldDB" id="A0A0K9YJX5"/>
<feature type="region of interest" description="Disordered" evidence="1">
    <location>
        <begin position="64"/>
        <end position="87"/>
    </location>
</feature>
<organism evidence="3 4">
    <name type="scientific">Brevibacillus reuszeri</name>
    <dbReference type="NCBI Taxonomy" id="54915"/>
    <lineage>
        <taxon>Bacteria</taxon>
        <taxon>Bacillati</taxon>
        <taxon>Bacillota</taxon>
        <taxon>Bacilli</taxon>
        <taxon>Bacillales</taxon>
        <taxon>Paenibacillaceae</taxon>
        <taxon>Brevibacillus</taxon>
    </lineage>
</organism>
<protein>
    <submittedName>
        <fullName evidence="3">Uncharacterized protein</fullName>
    </submittedName>
</protein>
<feature type="compositionally biased region" description="Low complexity" evidence="1">
    <location>
        <begin position="185"/>
        <end position="202"/>
    </location>
</feature>
<dbReference type="PATRIC" id="fig|54915.3.peg.5896"/>
<feature type="compositionally biased region" description="Polar residues" evidence="1">
    <location>
        <begin position="238"/>
        <end position="251"/>
    </location>
</feature>
<gene>
    <name evidence="3" type="ORF">ADS79_31000</name>
    <name evidence="2" type="ORF">BRE01_51670</name>
</gene>
<evidence type="ECO:0000313" key="2">
    <source>
        <dbReference type="EMBL" id="GED71465.1"/>
    </source>
</evidence>
<dbReference type="EMBL" id="LGIQ01000016">
    <property type="protein sequence ID" value="KNB68952.1"/>
    <property type="molecule type" value="Genomic_DNA"/>
</dbReference>
<dbReference type="OrthoDB" id="2468819at2"/>
<evidence type="ECO:0000313" key="5">
    <source>
        <dbReference type="Proteomes" id="UP000319578"/>
    </source>
</evidence>
<evidence type="ECO:0000313" key="4">
    <source>
        <dbReference type="Proteomes" id="UP000036834"/>
    </source>
</evidence>